<sequence>MVHVLKEDGMTMEEMPRYVGAKTTLRLINRKYTNQMLQDGVRQEDLAKDEFVAFWNFYSVPYMLYLQERYPKVPMYLLSTDLINWQLAVFSQLRADFYRLGLGPFECYRFLSSGVHGVFMSFLLCGSVDIYGFSTSMDNFKAGFNHGRPSESHSWGFETMLMRLLYFVGATDICNT</sequence>
<dbReference type="EMBL" id="LGRX02013419">
    <property type="protein sequence ID" value="KAK3266117.1"/>
    <property type="molecule type" value="Genomic_DNA"/>
</dbReference>
<dbReference type="Proteomes" id="UP001190700">
    <property type="component" value="Unassembled WGS sequence"/>
</dbReference>
<organism evidence="1 2">
    <name type="scientific">Cymbomonas tetramitiformis</name>
    <dbReference type="NCBI Taxonomy" id="36881"/>
    <lineage>
        <taxon>Eukaryota</taxon>
        <taxon>Viridiplantae</taxon>
        <taxon>Chlorophyta</taxon>
        <taxon>Pyramimonadophyceae</taxon>
        <taxon>Pyramimonadales</taxon>
        <taxon>Pyramimonadaceae</taxon>
        <taxon>Cymbomonas</taxon>
    </lineage>
</organism>
<name>A0AAE0KZ87_9CHLO</name>
<evidence type="ECO:0000313" key="1">
    <source>
        <dbReference type="EMBL" id="KAK3266117.1"/>
    </source>
</evidence>
<dbReference type="Gene3D" id="3.90.1480.20">
    <property type="entry name" value="Glycosyl transferase family 29"/>
    <property type="match status" value="1"/>
</dbReference>
<comment type="caution">
    <text evidence="1">The sequence shown here is derived from an EMBL/GenBank/DDBJ whole genome shotgun (WGS) entry which is preliminary data.</text>
</comment>
<accession>A0AAE0KZ87</accession>
<dbReference type="AlphaFoldDB" id="A0AAE0KZ87"/>
<proteinExistence type="predicted"/>
<evidence type="ECO:0000313" key="2">
    <source>
        <dbReference type="Proteomes" id="UP001190700"/>
    </source>
</evidence>
<gene>
    <name evidence="1" type="ORF">CYMTET_25239</name>
</gene>
<reference evidence="1 2" key="1">
    <citation type="journal article" date="2015" name="Genome Biol. Evol.">
        <title>Comparative Genomics of a Bacterivorous Green Alga Reveals Evolutionary Causalities and Consequences of Phago-Mixotrophic Mode of Nutrition.</title>
        <authorList>
            <person name="Burns J.A."/>
            <person name="Paasch A."/>
            <person name="Narechania A."/>
            <person name="Kim E."/>
        </authorList>
    </citation>
    <scope>NUCLEOTIDE SEQUENCE [LARGE SCALE GENOMIC DNA]</scope>
    <source>
        <strain evidence="1 2">PLY_AMNH</strain>
    </source>
</reference>
<keyword evidence="2" id="KW-1185">Reference proteome</keyword>
<protein>
    <submittedName>
        <fullName evidence="1">Uncharacterized protein</fullName>
    </submittedName>
</protein>
<dbReference type="InterPro" id="IPR038578">
    <property type="entry name" value="GT29-like_sf"/>
</dbReference>